<feature type="coiled-coil region" evidence="1">
    <location>
        <begin position="427"/>
        <end position="495"/>
    </location>
</feature>
<name>A0A084JZS5_NONUL</name>
<keyword evidence="5" id="KW-1185">Reference proteome</keyword>
<dbReference type="Proteomes" id="UP000028531">
    <property type="component" value="Unassembled WGS sequence"/>
</dbReference>
<dbReference type="EMBL" id="PVNA01000006">
    <property type="protein sequence ID" value="PRX12570.1"/>
    <property type="molecule type" value="Genomic_DNA"/>
</dbReference>
<dbReference type="InterPro" id="IPR021979">
    <property type="entry name" value="DUF3584"/>
</dbReference>
<feature type="coiled-coil region" evidence="1">
    <location>
        <begin position="372"/>
        <end position="399"/>
    </location>
</feature>
<feature type="coiled-coil region" evidence="1">
    <location>
        <begin position="1074"/>
        <end position="1101"/>
    </location>
</feature>
<protein>
    <submittedName>
        <fullName evidence="2">DNA-binding protein</fullName>
    </submittedName>
    <submittedName>
        <fullName evidence="3">Uncharacterized protein DUF3584</fullName>
    </submittedName>
</protein>
<feature type="coiled-coil region" evidence="1">
    <location>
        <begin position="680"/>
        <end position="711"/>
    </location>
</feature>
<accession>A0A084JZS5</accession>
<dbReference type="AlphaFoldDB" id="A0A084JZS5"/>
<evidence type="ECO:0000313" key="3">
    <source>
        <dbReference type="EMBL" id="PRX12570.1"/>
    </source>
</evidence>
<dbReference type="RefSeq" id="WP_036579361.1">
    <property type="nucleotide sequence ID" value="NZ_JPJI01000008.1"/>
</dbReference>
<dbReference type="Pfam" id="PF12128">
    <property type="entry name" value="DUF3584"/>
    <property type="match status" value="1"/>
</dbReference>
<feature type="coiled-coil region" evidence="1">
    <location>
        <begin position="605"/>
        <end position="632"/>
    </location>
</feature>
<dbReference type="SUPFAM" id="SSF52540">
    <property type="entry name" value="P-loop containing nucleoside triphosphate hydrolases"/>
    <property type="match status" value="1"/>
</dbReference>
<dbReference type="OrthoDB" id="9810371at2"/>
<keyword evidence="1" id="KW-0175">Coiled coil</keyword>
<gene>
    <name evidence="2" type="ORF">IL45_01390</name>
    <name evidence="3" type="ORF">LY02_02636</name>
</gene>
<evidence type="ECO:0000256" key="1">
    <source>
        <dbReference type="SAM" id="Coils"/>
    </source>
</evidence>
<proteinExistence type="predicted"/>
<reference evidence="3 5" key="2">
    <citation type="submission" date="2018-03" db="EMBL/GenBank/DDBJ databases">
        <title>Genomic Encyclopedia of Archaeal and Bacterial Type Strains, Phase II (KMG-II): from individual species to whole genera.</title>
        <authorList>
            <person name="Goeker M."/>
        </authorList>
    </citation>
    <scope>NUCLEOTIDE SEQUENCE [LARGE SCALE GENOMIC DNA]</scope>
    <source>
        <strain evidence="3 5">DSM 22727</strain>
    </source>
</reference>
<comment type="caution">
    <text evidence="2">The sequence shown here is derived from an EMBL/GenBank/DDBJ whole genome shotgun (WGS) entry which is preliminary data.</text>
</comment>
<dbReference type="EMBL" id="JPJI01000008">
    <property type="protein sequence ID" value="KEZ94459.1"/>
    <property type="molecule type" value="Genomic_DNA"/>
</dbReference>
<dbReference type="InterPro" id="IPR027417">
    <property type="entry name" value="P-loop_NTPase"/>
</dbReference>
<evidence type="ECO:0000313" key="5">
    <source>
        <dbReference type="Proteomes" id="UP000239997"/>
    </source>
</evidence>
<reference evidence="2 4" key="1">
    <citation type="submission" date="2014-07" db="EMBL/GenBank/DDBJ databases">
        <title>Draft genome sequence of Nonlabens ulvanivorans, an ulvan degrading bacterium.</title>
        <authorList>
            <person name="Kopel M."/>
            <person name="Helbert W."/>
            <person name="Henrissat B."/>
            <person name="Doniger T."/>
            <person name="Banin E."/>
        </authorList>
    </citation>
    <scope>NUCLEOTIDE SEQUENCE [LARGE SCALE GENOMIC DNA]</scope>
    <source>
        <strain evidence="2 4">PLR</strain>
    </source>
</reference>
<dbReference type="GO" id="GO:0003677">
    <property type="term" value="F:DNA binding"/>
    <property type="evidence" value="ECO:0007669"/>
    <property type="project" value="UniProtKB-KW"/>
</dbReference>
<keyword evidence="2" id="KW-0238">DNA-binding</keyword>
<evidence type="ECO:0000313" key="2">
    <source>
        <dbReference type="EMBL" id="KEZ94459.1"/>
    </source>
</evidence>
<sequence>MRYLNKIVFINSASVQYAEIELDGNVHLIGTQGVGKSTLLRAILFFYNANKTKLGIPKQKKGFDDYYFQYQNSYIVYEILKDNIPFCVLAYKVNGKVAFRFFNSAYNRELFIDNNNKAFESWDSIRNAFGKEIYYTKLIKSYDEYRRIIYGDNSGLKPEFKKYALAESKQYQNIPRTIQNVLLNTNLEAKFIKDTIINSLNDEEFIIDIENYAKNHLRDFETQINDIKIWFKENRKGLIVVRKQADKIVDRYRAYNFLKRETKELAYLLATRMNFIENEKPLLNSNYSKENNELNVITKKRENLVKTHRRREQDIVSDLKLITTELAKAKQKLTEYENQNIKEIISKVSKKDTLTIEQRTLEEEKNLLTSKFAEISQKFEALIKQIQNQQQEFTNKQNSDIIKIKSDYGEHKSSVFERYQKLIIQINDENKDEIESVNNDLENIKENENKVKRQKSELKYKTFFSTEIEKCKANKKTLDDKVSSSKNKIVNAQNETKTIRKEWELETKEVERNFNSSVEKKNEASKKLALKIGEIENKIRQNKSSLYGWLNDNINNWQNTIGKVIDEENVLFNTELNPKLIDSNSATLFGVELNLNTLKNRIKSVKEYQQEIEEYKFKVNEIQNSIQQLYTNKENSLQKLKTKFGKKLKNFKDLVAENEYTISQSQEKLKSNKIDLDEWILKAKSEKENVLQKLENDLNEIASKKLKAEEVLNNINKGIKRKISLKEKERHTEIKVLEETKNEKISVINNSISNTNSASDKRIQELKKEQSSELEKKGADTKRLNHIESRLSKIKTDLGYIKENETLVIEYYKDKRELFDNVPQLKVDKASLEKKQSTIINEHSVELNKVNTKWTKQEEFVKSIQIKIDEFDNDLKDFESFKLSDAFLNIKSYYEVPEPIADFDEQEKATTLIKEIIDKHSKSLSAYEELRQGVNLFNGNFNETNIFSFKTKLITKDDFLSFAFELKEFIEEDKIKEYEKRVNDRFAHIIHLIGRETTELNSKQGEIEKIIKKINDDFLGKNFIEAIKTMEIRTLESSNPIVKLLIKIKEFNDENSLVLGESNLFTSSESNTKNQKAVDLLKQLVKELEKSKNTNLTLSESFDLQFRIIENDNDSGWVEKLSNVGSNGTDILVKAMINISLLNVFKIDASKKFKDFKLHCMMDEIGTLHPTNQKGILRFANERNILLINGSPTSQNATDYKYTYKLAKEQSKTNSKKYITKINRLIKKVNTKVLN</sequence>
<dbReference type="Proteomes" id="UP000239997">
    <property type="component" value="Unassembled WGS sequence"/>
</dbReference>
<evidence type="ECO:0000313" key="4">
    <source>
        <dbReference type="Proteomes" id="UP000028531"/>
    </source>
</evidence>
<organism evidence="2 4">
    <name type="scientific">Nonlabens ulvanivorans</name>
    <name type="common">Persicivirga ulvanivorans</name>
    <dbReference type="NCBI Taxonomy" id="906888"/>
    <lineage>
        <taxon>Bacteria</taxon>
        <taxon>Pseudomonadati</taxon>
        <taxon>Bacteroidota</taxon>
        <taxon>Flavobacteriia</taxon>
        <taxon>Flavobacteriales</taxon>
        <taxon>Flavobacteriaceae</taxon>
        <taxon>Nonlabens</taxon>
    </lineage>
</organism>